<reference evidence="3" key="1">
    <citation type="journal article" date="2010" name="Nat. Biotechnol.">
        <title>Draft genome sequence of the oilseed species Ricinus communis.</title>
        <authorList>
            <person name="Chan A.P."/>
            <person name="Crabtree J."/>
            <person name="Zhao Q."/>
            <person name="Lorenzi H."/>
            <person name="Orvis J."/>
            <person name="Puiu D."/>
            <person name="Melake-Berhan A."/>
            <person name="Jones K.M."/>
            <person name="Redman J."/>
            <person name="Chen G."/>
            <person name="Cahoon E.B."/>
            <person name="Gedil M."/>
            <person name="Stanke M."/>
            <person name="Haas B.J."/>
            <person name="Wortman J.R."/>
            <person name="Fraser-Liggett C.M."/>
            <person name="Ravel J."/>
            <person name="Rabinowicz P.D."/>
        </authorList>
    </citation>
    <scope>NUCLEOTIDE SEQUENCE [LARGE SCALE GENOMIC DNA]</scope>
    <source>
        <strain evidence="3">cv. Hale</strain>
    </source>
</reference>
<evidence type="ECO:0000313" key="2">
    <source>
        <dbReference type="EMBL" id="EEF31595.1"/>
    </source>
</evidence>
<gene>
    <name evidence="2" type="ORF">RCOM_0569660</name>
</gene>
<sequence>MVETDSMVENGVDEPVPLPNSPFQTKFSAGDRVMKNIFLPTGPWFQISINEGETEISFESSDPPVATSKNL</sequence>
<evidence type="ECO:0000313" key="3">
    <source>
        <dbReference type="Proteomes" id="UP000008311"/>
    </source>
</evidence>
<feature type="region of interest" description="Disordered" evidence="1">
    <location>
        <begin position="1"/>
        <end position="23"/>
    </location>
</feature>
<name>B9SXS5_RICCO</name>
<dbReference type="AlphaFoldDB" id="B9SXS5"/>
<proteinExistence type="predicted"/>
<dbReference type="EMBL" id="EQ974232">
    <property type="protein sequence ID" value="EEF31595.1"/>
    <property type="molecule type" value="Genomic_DNA"/>
</dbReference>
<dbReference type="InParanoid" id="B9SXS5"/>
<organism evidence="2 3">
    <name type="scientific">Ricinus communis</name>
    <name type="common">Castor bean</name>
    <dbReference type="NCBI Taxonomy" id="3988"/>
    <lineage>
        <taxon>Eukaryota</taxon>
        <taxon>Viridiplantae</taxon>
        <taxon>Streptophyta</taxon>
        <taxon>Embryophyta</taxon>
        <taxon>Tracheophyta</taxon>
        <taxon>Spermatophyta</taxon>
        <taxon>Magnoliopsida</taxon>
        <taxon>eudicotyledons</taxon>
        <taxon>Gunneridae</taxon>
        <taxon>Pentapetalae</taxon>
        <taxon>rosids</taxon>
        <taxon>fabids</taxon>
        <taxon>Malpighiales</taxon>
        <taxon>Euphorbiaceae</taxon>
        <taxon>Acalyphoideae</taxon>
        <taxon>Acalypheae</taxon>
        <taxon>Ricinus</taxon>
    </lineage>
</organism>
<dbReference type="Proteomes" id="UP000008311">
    <property type="component" value="Unassembled WGS sequence"/>
</dbReference>
<protein>
    <submittedName>
        <fullName evidence="2">Uncharacterized protein</fullName>
    </submittedName>
</protein>
<accession>B9SXS5</accession>
<evidence type="ECO:0000256" key="1">
    <source>
        <dbReference type="SAM" id="MobiDB-lite"/>
    </source>
</evidence>
<keyword evidence="3" id="KW-1185">Reference proteome</keyword>